<dbReference type="SUPFAM" id="SSF51182">
    <property type="entry name" value="RmlC-like cupins"/>
    <property type="match status" value="1"/>
</dbReference>
<comment type="pathway">
    <text evidence="1">Carbohydrate degradation; glycolysis; D-glyceraldehyde 3-phosphate and glycerone phosphate from D-glucose: step 2/4.</text>
</comment>
<dbReference type="Proteomes" id="UP000293874">
    <property type="component" value="Unassembled WGS sequence"/>
</dbReference>
<organism evidence="8 9">
    <name type="scientific">Pseudobacter ginsenosidimutans</name>
    <dbReference type="NCBI Taxonomy" id="661488"/>
    <lineage>
        <taxon>Bacteria</taxon>
        <taxon>Pseudomonadati</taxon>
        <taxon>Bacteroidota</taxon>
        <taxon>Chitinophagia</taxon>
        <taxon>Chitinophagales</taxon>
        <taxon>Chitinophagaceae</taxon>
        <taxon>Pseudobacter</taxon>
    </lineage>
</organism>
<dbReference type="AlphaFoldDB" id="A0A4Q7MM86"/>
<keyword evidence="4" id="KW-0312">Gluconeogenesis</keyword>
<evidence type="ECO:0000259" key="7">
    <source>
        <dbReference type="Pfam" id="PF06560"/>
    </source>
</evidence>
<dbReference type="GO" id="GO:0005737">
    <property type="term" value="C:cytoplasm"/>
    <property type="evidence" value="ECO:0007669"/>
    <property type="project" value="InterPro"/>
</dbReference>
<dbReference type="RefSeq" id="WP_130543501.1">
    <property type="nucleotide sequence ID" value="NZ_CP042431.1"/>
</dbReference>
<evidence type="ECO:0000313" key="9">
    <source>
        <dbReference type="Proteomes" id="UP000293874"/>
    </source>
</evidence>
<keyword evidence="9" id="KW-1185">Reference proteome</keyword>
<dbReference type="Gene3D" id="2.60.120.10">
    <property type="entry name" value="Jelly Rolls"/>
    <property type="match status" value="1"/>
</dbReference>
<dbReference type="InterPro" id="IPR014710">
    <property type="entry name" value="RmlC-like_jellyroll"/>
</dbReference>
<evidence type="ECO:0000256" key="2">
    <source>
        <dbReference type="ARBA" id="ARBA00006542"/>
    </source>
</evidence>
<evidence type="ECO:0000256" key="1">
    <source>
        <dbReference type="ARBA" id="ARBA00004926"/>
    </source>
</evidence>
<evidence type="ECO:0000256" key="5">
    <source>
        <dbReference type="ARBA" id="ARBA00023152"/>
    </source>
</evidence>
<comment type="catalytic activity">
    <reaction evidence="6">
        <text>alpha-D-glucose 6-phosphate = beta-D-fructose 6-phosphate</text>
        <dbReference type="Rhea" id="RHEA:11816"/>
        <dbReference type="ChEBI" id="CHEBI:57634"/>
        <dbReference type="ChEBI" id="CHEBI:58225"/>
        <dbReference type="EC" id="5.3.1.9"/>
    </reaction>
</comment>
<keyword evidence="5" id="KW-0324">Glycolysis</keyword>
<evidence type="ECO:0000256" key="4">
    <source>
        <dbReference type="ARBA" id="ARBA00022432"/>
    </source>
</evidence>
<keyword evidence="8" id="KW-0413">Isomerase</keyword>
<dbReference type="OrthoDB" id="5592106at2"/>
<gene>
    <name evidence="8" type="ORF">EV199_4963</name>
</gene>
<evidence type="ECO:0000313" key="8">
    <source>
        <dbReference type="EMBL" id="RZS69137.1"/>
    </source>
</evidence>
<dbReference type="Pfam" id="PF06560">
    <property type="entry name" value="GPI"/>
    <property type="match status" value="1"/>
</dbReference>
<comment type="similarity">
    <text evidence="2">Belongs to the archaeal-type GPI family.</text>
</comment>
<dbReference type="CDD" id="cd02218">
    <property type="entry name" value="cupin_PGI"/>
    <property type="match status" value="1"/>
</dbReference>
<name>A0A4Q7MM86_9BACT</name>
<evidence type="ECO:0000256" key="3">
    <source>
        <dbReference type="ARBA" id="ARBA00011952"/>
    </source>
</evidence>
<dbReference type="InterPro" id="IPR011051">
    <property type="entry name" value="RmlC_Cupin_sf"/>
</dbReference>
<protein>
    <recommendedName>
        <fullName evidence="3">glucose-6-phosphate isomerase</fullName>
        <ecNumber evidence="3">5.3.1.9</ecNumber>
    </recommendedName>
</protein>
<dbReference type="UniPathway" id="UPA00109">
    <property type="reaction ID" value="UER00181"/>
</dbReference>
<feature type="domain" description="Glucose-6-phosphate isomerase prokaryote" evidence="7">
    <location>
        <begin position="28"/>
        <end position="179"/>
    </location>
</feature>
<sequence length="185" mass="20534">MTSAAVSNPTLFFNGGILQGEGVEHATRRIKDLDNVFQDTKVFGKTDPETLVYEVSSFLPVAEGTPGGLYFGLTHIHPGKVGNEYFMTKGHFHALIDRAEYYWGIKGEGVLILMNENREVWAERMFPGSLHFIPGRVAHRVANTGSQLLSFGASWPADAGHNYEEIRKNGFARRLIDKNGIPTLI</sequence>
<proteinExistence type="inferred from homology"/>
<dbReference type="GO" id="GO:0004347">
    <property type="term" value="F:glucose-6-phosphate isomerase activity"/>
    <property type="evidence" value="ECO:0007669"/>
    <property type="project" value="UniProtKB-EC"/>
</dbReference>
<dbReference type="EC" id="5.3.1.9" evidence="3"/>
<dbReference type="GO" id="GO:0006094">
    <property type="term" value="P:gluconeogenesis"/>
    <property type="evidence" value="ECO:0007669"/>
    <property type="project" value="UniProtKB-KW"/>
</dbReference>
<dbReference type="EMBL" id="SGXA01000003">
    <property type="protein sequence ID" value="RZS69137.1"/>
    <property type="molecule type" value="Genomic_DNA"/>
</dbReference>
<dbReference type="GO" id="GO:0006096">
    <property type="term" value="P:glycolytic process"/>
    <property type="evidence" value="ECO:0007669"/>
    <property type="project" value="UniProtKB-UniPathway"/>
</dbReference>
<comment type="caution">
    <text evidence="8">The sequence shown here is derived from an EMBL/GenBank/DDBJ whole genome shotgun (WGS) entry which is preliminary data.</text>
</comment>
<dbReference type="InterPro" id="IPR010551">
    <property type="entry name" value="G6P_isomerase_prok"/>
</dbReference>
<accession>A0A4Q7MM86</accession>
<reference evidence="8 9" key="1">
    <citation type="submission" date="2019-02" db="EMBL/GenBank/DDBJ databases">
        <title>Genomic Encyclopedia of Type Strains, Phase IV (KMG-IV): sequencing the most valuable type-strain genomes for metagenomic binning, comparative biology and taxonomic classification.</title>
        <authorList>
            <person name="Goeker M."/>
        </authorList>
    </citation>
    <scope>NUCLEOTIDE SEQUENCE [LARGE SCALE GENOMIC DNA]</scope>
    <source>
        <strain evidence="8 9">DSM 18116</strain>
    </source>
</reference>
<evidence type="ECO:0000256" key="6">
    <source>
        <dbReference type="ARBA" id="ARBA00029321"/>
    </source>
</evidence>